<evidence type="ECO:0000259" key="1">
    <source>
        <dbReference type="Pfam" id="PF01553"/>
    </source>
</evidence>
<evidence type="ECO:0000313" key="2">
    <source>
        <dbReference type="EMBL" id="WXG66977.1"/>
    </source>
</evidence>
<keyword evidence="2" id="KW-0012">Acyltransferase</keyword>
<protein>
    <submittedName>
        <fullName evidence="2">Lysophospholipid acyltransferase family protein</fullName>
    </submittedName>
</protein>
<dbReference type="GO" id="GO:0016746">
    <property type="term" value="F:acyltransferase activity"/>
    <property type="evidence" value="ECO:0007669"/>
    <property type="project" value="UniProtKB-KW"/>
</dbReference>
<sequence length="252" mass="27329">MDNIARALRAVGINAVRFYNRHEVSVSEPIPDEPVLFVANHGFGGIIDLNVVAFAAAYDKIGLDREVITLTHQIAWTLHADKLVEPFGARPADTQSALDAFEEGHNVLVFPGGDLDALKSWKQRNEILFCGRTGYARLALEAGVPIVPVVTAGAGESLLVLSSGNRLAAALRLDKALRLKALPLSVSLPWGINLGLVGLLPYLPLPTKLDTSVLPPMRPRPDESAQNFAERVHKAMQLELDSLTKNRRPVIG</sequence>
<keyword evidence="2" id="KW-0808">Transferase</keyword>
<gene>
    <name evidence="2" type="ORF">WDS16_17100</name>
</gene>
<dbReference type="InterPro" id="IPR002123">
    <property type="entry name" value="Plipid/glycerol_acylTrfase"/>
</dbReference>
<keyword evidence="3" id="KW-1185">Reference proteome</keyword>
<reference evidence="2 3" key="1">
    <citation type="submission" date="2024-03" db="EMBL/GenBank/DDBJ databases">
        <title>Natural products discovery in diverse microorganisms through a two-stage MS feature dereplication strategy.</title>
        <authorList>
            <person name="Zhang R."/>
        </authorList>
    </citation>
    <scope>NUCLEOTIDE SEQUENCE [LARGE SCALE GENOMIC DNA]</scope>
    <source>
        <strain evidence="2 3">18930</strain>
    </source>
</reference>
<proteinExistence type="predicted"/>
<dbReference type="PANTHER" id="PTHR22753:SF14">
    <property type="entry name" value="MONOACYLGLYCEROL_DIACYLGLYCEROL O-ACYLTRANSFERASE"/>
    <property type="match status" value="1"/>
</dbReference>
<evidence type="ECO:0000313" key="3">
    <source>
        <dbReference type="Proteomes" id="UP001432000"/>
    </source>
</evidence>
<dbReference type="SUPFAM" id="SSF69593">
    <property type="entry name" value="Glycerol-3-phosphate (1)-acyltransferase"/>
    <property type="match status" value="1"/>
</dbReference>
<dbReference type="Proteomes" id="UP001432000">
    <property type="component" value="Chromosome"/>
</dbReference>
<feature type="domain" description="Phospholipid/glycerol acyltransferase" evidence="1">
    <location>
        <begin position="23"/>
        <end position="150"/>
    </location>
</feature>
<dbReference type="PANTHER" id="PTHR22753">
    <property type="entry name" value="TRANSMEMBRANE PROTEIN 68"/>
    <property type="match status" value="1"/>
</dbReference>
<dbReference type="RefSeq" id="WP_338886405.1">
    <property type="nucleotide sequence ID" value="NZ_CP147846.1"/>
</dbReference>
<accession>A0ABZ2PDD2</accession>
<dbReference type="EMBL" id="CP147846">
    <property type="protein sequence ID" value="WXG66977.1"/>
    <property type="molecule type" value="Genomic_DNA"/>
</dbReference>
<dbReference type="Pfam" id="PF01553">
    <property type="entry name" value="Acyltransferase"/>
    <property type="match status" value="1"/>
</dbReference>
<dbReference type="CDD" id="cd07987">
    <property type="entry name" value="LPLAT_MGAT-like"/>
    <property type="match status" value="1"/>
</dbReference>
<organism evidence="2 3">
    <name type="scientific">Rhodococcus sovatensis</name>
    <dbReference type="NCBI Taxonomy" id="1805840"/>
    <lineage>
        <taxon>Bacteria</taxon>
        <taxon>Bacillati</taxon>
        <taxon>Actinomycetota</taxon>
        <taxon>Actinomycetes</taxon>
        <taxon>Mycobacteriales</taxon>
        <taxon>Nocardiaceae</taxon>
        <taxon>Rhodococcus</taxon>
    </lineage>
</organism>
<name>A0ABZ2PDD2_9NOCA</name>